<gene>
    <name evidence="3" type="ORF">OHM77_04655</name>
</gene>
<evidence type="ECO:0000256" key="1">
    <source>
        <dbReference type="SAM" id="SignalP"/>
    </source>
</evidence>
<dbReference type="InterPro" id="IPR007893">
    <property type="entry name" value="Spore_coat_U/FanG"/>
</dbReference>
<organism evidence="3">
    <name type="scientific">Candidatus Nitricoxidivorans perseverans</name>
    <dbReference type="NCBI Taxonomy" id="2975601"/>
    <lineage>
        <taxon>Bacteria</taxon>
        <taxon>Pseudomonadati</taxon>
        <taxon>Pseudomonadota</taxon>
        <taxon>Betaproteobacteria</taxon>
        <taxon>Nitrosomonadales</taxon>
        <taxon>Sterolibacteriaceae</taxon>
        <taxon>Candidatus Nitricoxidivorans</taxon>
    </lineage>
</organism>
<proteinExistence type="predicted"/>
<accession>A0AA49FMS2</accession>
<dbReference type="InterPro" id="IPR053167">
    <property type="entry name" value="Spore_coat_component"/>
</dbReference>
<protein>
    <submittedName>
        <fullName evidence="3">Spore coat U domain-containing protein</fullName>
    </submittedName>
</protein>
<evidence type="ECO:0000259" key="2">
    <source>
        <dbReference type="Pfam" id="PF05229"/>
    </source>
</evidence>
<dbReference type="Pfam" id="PF05229">
    <property type="entry name" value="SCPU"/>
    <property type="match status" value="1"/>
</dbReference>
<keyword evidence="1" id="KW-0732">Signal</keyword>
<name>A0AA49FMS2_9PROT</name>
<feature type="domain" description="Spore coat protein U/FanG" evidence="2">
    <location>
        <begin position="24"/>
        <end position="159"/>
    </location>
</feature>
<dbReference type="PANTHER" id="PTHR37089">
    <property type="entry name" value="PROTEIN U-RELATED"/>
    <property type="match status" value="1"/>
</dbReference>
<dbReference type="AlphaFoldDB" id="A0AA49FMS2"/>
<dbReference type="SMART" id="SM00972">
    <property type="entry name" value="SCPU"/>
    <property type="match status" value="1"/>
</dbReference>
<feature type="chain" id="PRO_5041342829" evidence="1">
    <location>
        <begin position="22"/>
        <end position="162"/>
    </location>
</feature>
<reference evidence="3" key="1">
    <citation type="journal article" date="2023" name="Nat. Microbiol.">
        <title>Enrichment and characterization of a nitric oxide-reducing microbial community in a continuous bioreactor.</title>
        <authorList>
            <person name="Garrido-Amador P."/>
            <person name="Stortenbeker N."/>
            <person name="Wessels H.J.C.T."/>
            <person name="Speth D.R."/>
            <person name="Garcia-Heredia I."/>
            <person name="Kartal B."/>
        </authorList>
    </citation>
    <scope>NUCLEOTIDE SEQUENCE</scope>
    <source>
        <strain evidence="3">MAG1</strain>
    </source>
</reference>
<evidence type="ECO:0000313" key="3">
    <source>
        <dbReference type="EMBL" id="WIM06560.1"/>
    </source>
</evidence>
<feature type="signal peptide" evidence="1">
    <location>
        <begin position="1"/>
        <end position="21"/>
    </location>
</feature>
<dbReference type="EMBL" id="CP107246">
    <property type="protein sequence ID" value="WIM06560.1"/>
    <property type="molecule type" value="Genomic_DNA"/>
</dbReference>
<dbReference type="KEGG" id="npv:OHM77_04655"/>
<dbReference type="Proteomes" id="UP001234916">
    <property type="component" value="Chromosome"/>
</dbReference>
<sequence length="162" mass="17009">MNTRFRLLAALLIFGANAAIAATTTANLSVTATISATCSVTTGTVAFGTYDPTSGSPDDATGTVTVTCTNGTGYSITLGDGLYYSSGRRMRSSAVTYEYLTYELYQEAGRTTLWGDGTHGTVMGSLTGNGSAQAYTVYGRMPINQYSKPDSYADTVLVTVTY</sequence>